<feature type="coiled-coil region" evidence="1">
    <location>
        <begin position="193"/>
        <end position="220"/>
    </location>
</feature>
<proteinExistence type="predicted"/>
<feature type="transmembrane region" description="Helical" evidence="3">
    <location>
        <begin position="261"/>
        <end position="294"/>
    </location>
</feature>
<dbReference type="AlphaFoldDB" id="I3DYT7"/>
<evidence type="ECO:0000256" key="2">
    <source>
        <dbReference type="SAM" id="MobiDB-lite"/>
    </source>
</evidence>
<keyword evidence="1" id="KW-0175">Coiled coil</keyword>
<evidence type="ECO:0000256" key="1">
    <source>
        <dbReference type="SAM" id="Coils"/>
    </source>
</evidence>
<keyword evidence="3" id="KW-1133">Transmembrane helix</keyword>
<dbReference type="Pfam" id="PF14257">
    <property type="entry name" value="DUF4349"/>
    <property type="match status" value="1"/>
</dbReference>
<dbReference type="OrthoDB" id="5381491at2"/>
<dbReference type="KEGG" id="bmet:BMMGA3_05270"/>
<sequence length="302" mass="34405">MKLRWFFYLFVFLILILTGCSSKSVERKSVENSNIESTGSNTMSSRDIGNKEKGEETAETIGEETNNNQTLAATDRKVIYHAELNLSVKNFNKAQASIEEKAKKFGGYIVDSNVYRDGEGHVEGTLTLRIPQDKFDAFLKDAEREAVEVLSRHVSGQDVTEEYVDLESRLRSKKAVEERLITFMKNAQKTDDLLKISTDLSKVQEEIEQLTGKIRYFQNQTVFSTVSITLNENKIVIPEIKKEDLNTWERTKKQFAESLNLLLTAFSGMTVFIFGNLPILLLIVLAGVCVYLMVKKYKRKSK</sequence>
<keyword evidence="3" id="KW-0472">Membrane</keyword>
<accession>I3DYT7</accession>
<evidence type="ECO:0000259" key="4">
    <source>
        <dbReference type="Pfam" id="PF14257"/>
    </source>
</evidence>
<protein>
    <recommendedName>
        <fullName evidence="4">DUF4349 domain-containing protein</fullName>
    </recommendedName>
</protein>
<dbReference type="RefSeq" id="WP_003348757.1">
    <property type="nucleotide sequence ID" value="NZ_ADWW01000004.1"/>
</dbReference>
<dbReference type="eggNOG" id="COG3206">
    <property type="taxonomic scope" value="Bacteria"/>
</dbReference>
<dbReference type="EMBL" id="CP007739">
    <property type="protein sequence ID" value="AIE59484.1"/>
    <property type="molecule type" value="Genomic_DNA"/>
</dbReference>
<dbReference type="Proteomes" id="UP000027602">
    <property type="component" value="Chromosome"/>
</dbReference>
<feature type="domain" description="DUF4349" evidence="4">
    <location>
        <begin position="76"/>
        <end position="290"/>
    </location>
</feature>
<reference evidence="5 6" key="1">
    <citation type="journal article" date="2015" name="BMC Genomics">
        <title>Transcriptome analysis of thermophilic methylotrophic Bacillus methanolicus MGA3 using RNA-sequencing provides detailed insights into its previously uncharted transcriptional landscape.</title>
        <authorList>
            <person name="Irla M."/>
            <person name="Neshat A."/>
            <person name="Brautaset T."/>
            <person name="Ruckert C."/>
            <person name="Kalinowski J."/>
            <person name="Wendisch V.F."/>
        </authorList>
    </citation>
    <scope>NUCLEOTIDE SEQUENCE [LARGE SCALE GENOMIC DNA]</scope>
    <source>
        <strain evidence="6">MGA3 / ATCC 53907</strain>
    </source>
</reference>
<gene>
    <name evidence="5" type="ORF">BMMGA3_05270</name>
</gene>
<evidence type="ECO:0000256" key="3">
    <source>
        <dbReference type="SAM" id="Phobius"/>
    </source>
</evidence>
<dbReference type="STRING" id="796606.BMMGA3_05270"/>
<evidence type="ECO:0000313" key="6">
    <source>
        <dbReference type="Proteomes" id="UP000027602"/>
    </source>
</evidence>
<dbReference type="PROSITE" id="PS51257">
    <property type="entry name" value="PROKAR_LIPOPROTEIN"/>
    <property type="match status" value="1"/>
</dbReference>
<keyword evidence="6" id="KW-1185">Reference proteome</keyword>
<organism evidence="5 6">
    <name type="scientific">Bacillus methanolicus (strain MGA3 / ATCC 53907)</name>
    <dbReference type="NCBI Taxonomy" id="796606"/>
    <lineage>
        <taxon>Bacteria</taxon>
        <taxon>Bacillati</taxon>
        <taxon>Bacillota</taxon>
        <taxon>Bacilli</taxon>
        <taxon>Bacillales</taxon>
        <taxon>Bacillaceae</taxon>
        <taxon>Bacillus</taxon>
    </lineage>
</organism>
<keyword evidence="3" id="KW-0812">Transmembrane</keyword>
<dbReference type="InterPro" id="IPR025645">
    <property type="entry name" value="DUF4349"/>
</dbReference>
<dbReference type="HOGENOM" id="CLU_046535_2_0_9"/>
<feature type="compositionally biased region" description="Polar residues" evidence="2">
    <location>
        <begin position="31"/>
        <end position="47"/>
    </location>
</feature>
<name>I3DYT7_BACMM</name>
<evidence type="ECO:0000313" key="5">
    <source>
        <dbReference type="EMBL" id="AIE59484.1"/>
    </source>
</evidence>
<feature type="region of interest" description="Disordered" evidence="2">
    <location>
        <begin position="28"/>
        <end position="68"/>
    </location>
</feature>